<dbReference type="VEuPathDB" id="FungiDB:PABG_06087"/>
<gene>
    <name evidence="2" type="ORF">ACO22_03696</name>
</gene>
<dbReference type="Proteomes" id="UP000242814">
    <property type="component" value="Unassembled WGS sequence"/>
</dbReference>
<feature type="compositionally biased region" description="Basic and acidic residues" evidence="1">
    <location>
        <begin position="35"/>
        <end position="66"/>
    </location>
</feature>
<dbReference type="AlphaFoldDB" id="A0A1D2JF67"/>
<evidence type="ECO:0000256" key="1">
    <source>
        <dbReference type="SAM" id="MobiDB-lite"/>
    </source>
</evidence>
<organism evidence="2 3">
    <name type="scientific">Paracoccidioides brasiliensis</name>
    <dbReference type="NCBI Taxonomy" id="121759"/>
    <lineage>
        <taxon>Eukaryota</taxon>
        <taxon>Fungi</taxon>
        <taxon>Dikarya</taxon>
        <taxon>Ascomycota</taxon>
        <taxon>Pezizomycotina</taxon>
        <taxon>Eurotiomycetes</taxon>
        <taxon>Eurotiomycetidae</taxon>
        <taxon>Onygenales</taxon>
        <taxon>Ajellomycetaceae</taxon>
        <taxon>Paracoccidioides</taxon>
    </lineage>
</organism>
<evidence type="ECO:0000313" key="2">
    <source>
        <dbReference type="EMBL" id="ODH29726.1"/>
    </source>
</evidence>
<accession>A0A1D2JF67</accession>
<reference evidence="2 3" key="1">
    <citation type="submission" date="2016-06" db="EMBL/GenBank/DDBJ databases">
        <authorList>
            <person name="Kjaerup R.B."/>
            <person name="Dalgaard T.S."/>
            <person name="Juul-Madsen H.R."/>
        </authorList>
    </citation>
    <scope>NUCLEOTIDE SEQUENCE [LARGE SCALE GENOMIC DNA]</scope>
    <source>
        <strain evidence="2 3">Pb300</strain>
    </source>
</reference>
<protein>
    <submittedName>
        <fullName evidence="2">Uncharacterized protein</fullName>
    </submittedName>
</protein>
<name>A0A1D2JF67_PARBR</name>
<dbReference type="EMBL" id="LZYO01000131">
    <property type="protein sequence ID" value="ODH29726.1"/>
    <property type="molecule type" value="Genomic_DNA"/>
</dbReference>
<proteinExistence type="predicted"/>
<evidence type="ECO:0000313" key="3">
    <source>
        <dbReference type="Proteomes" id="UP000242814"/>
    </source>
</evidence>
<feature type="region of interest" description="Disordered" evidence="1">
    <location>
        <begin position="35"/>
        <end position="101"/>
    </location>
</feature>
<comment type="caution">
    <text evidence="2">The sequence shown here is derived from an EMBL/GenBank/DDBJ whole genome shotgun (WGS) entry which is preliminary data.</text>
</comment>
<dbReference type="VEuPathDB" id="FungiDB:PADG_06620"/>
<sequence length="101" mass="10750">MASTMAFIPQTKDLASAKAGAGLAPASTNGLCAERKRMQDAHSDAAGRKKRSSRENRMNIDSESVRKKAINSAVTGRHPRTPGVVPSDSLQNFSSKPPIET</sequence>